<feature type="transmembrane region" description="Helical" evidence="7">
    <location>
        <begin position="115"/>
        <end position="137"/>
    </location>
</feature>
<keyword evidence="2" id="KW-0597">Phosphoprotein</keyword>
<evidence type="ECO:0000313" key="9">
    <source>
        <dbReference type="EMBL" id="GEN80903.1"/>
    </source>
</evidence>
<evidence type="ECO:0000256" key="1">
    <source>
        <dbReference type="ARBA" id="ARBA00004141"/>
    </source>
</evidence>
<evidence type="ECO:0000256" key="6">
    <source>
        <dbReference type="SAM" id="MobiDB-lite"/>
    </source>
</evidence>
<evidence type="ECO:0000256" key="2">
    <source>
        <dbReference type="ARBA" id="ARBA00022553"/>
    </source>
</evidence>
<organism evidence="9 10">
    <name type="scientific">Actinotalea fermentans</name>
    <dbReference type="NCBI Taxonomy" id="43671"/>
    <lineage>
        <taxon>Bacteria</taxon>
        <taxon>Bacillati</taxon>
        <taxon>Actinomycetota</taxon>
        <taxon>Actinomycetes</taxon>
        <taxon>Micrococcales</taxon>
        <taxon>Cellulomonadaceae</taxon>
        <taxon>Actinotalea</taxon>
    </lineage>
</organism>
<gene>
    <name evidence="9" type="ORF">AFE02nite_26370</name>
</gene>
<dbReference type="AlphaFoldDB" id="A0A511Z0E3"/>
<dbReference type="EMBL" id="BJYK01000009">
    <property type="protein sequence ID" value="GEN80903.1"/>
    <property type="molecule type" value="Genomic_DNA"/>
</dbReference>
<keyword evidence="3 7" id="KW-0812">Transmembrane</keyword>
<evidence type="ECO:0000259" key="8">
    <source>
        <dbReference type="PROSITE" id="PS50006"/>
    </source>
</evidence>
<feature type="region of interest" description="Disordered" evidence="6">
    <location>
        <begin position="56"/>
        <end position="76"/>
    </location>
</feature>
<feature type="domain" description="FHA" evidence="8">
    <location>
        <begin position="394"/>
        <end position="448"/>
    </location>
</feature>
<keyword evidence="4 7" id="KW-1133">Transmembrane helix</keyword>
<dbReference type="InterPro" id="IPR008984">
    <property type="entry name" value="SMAD_FHA_dom_sf"/>
</dbReference>
<evidence type="ECO:0000256" key="4">
    <source>
        <dbReference type="ARBA" id="ARBA00022989"/>
    </source>
</evidence>
<evidence type="ECO:0000313" key="10">
    <source>
        <dbReference type="Proteomes" id="UP000321484"/>
    </source>
</evidence>
<reference evidence="9 10" key="1">
    <citation type="submission" date="2019-07" db="EMBL/GenBank/DDBJ databases">
        <title>Whole genome shotgun sequence of Actinotalea fermentans NBRC 105374.</title>
        <authorList>
            <person name="Hosoyama A."/>
            <person name="Uohara A."/>
            <person name="Ohji S."/>
            <person name="Ichikawa N."/>
        </authorList>
    </citation>
    <scope>NUCLEOTIDE SEQUENCE [LARGE SCALE GENOMIC DNA]</scope>
    <source>
        <strain evidence="9 10">NBRC 105374</strain>
    </source>
</reference>
<name>A0A511Z0E3_9CELL</name>
<feature type="transmembrane region" description="Helical" evidence="7">
    <location>
        <begin position="73"/>
        <end position="95"/>
    </location>
</feature>
<evidence type="ECO:0000256" key="7">
    <source>
        <dbReference type="SAM" id="Phobius"/>
    </source>
</evidence>
<sequence>MRRSRRARESTLGGSVSVASGATCPSCHAAVGAGSAFCTRCGAPVAVREIAVPAAADQQWGGQRRRDRRDKGAGARAGAPVAGAAVAGAAGLAVGPTTRGPVPGLPVQAPGQVGVLAPVPVPGAAAQAGAAALGPAFDGVTPAGVGRRLAAYALDLLAVTVVGGLVWWLTGRQAIYAGLAAGELAVGLVLWEARGGLTLGNAALGLRTAAVERPFAPGLGRAVGRAALLGVSNLLAGVGPWVLVATSGADRTGRGQAWHDRAARTVVVDVRAMRVAAEPVDVVRPPVVTTTAVSPPPAAPPVPVPAPVPAAPVAAPAPVPAPPAPPVLPAQPSAPRVVPAVPAPSAAAPVRPVVPTQPTAAPVQPPAVPAAAPGRRGYVLTLDSGEVVQVTGTGVIGRRPRADEGEQLDHVVGVDDPSRSMSRTHAAFGIADGVFWVSDRGSANGTFLRDAAGTWHRLEPGTRYPVAAGGVVRLGERSFTVASA</sequence>
<comment type="subcellular location">
    <subcellularLocation>
        <location evidence="1">Membrane</location>
        <topology evidence="1">Multi-pass membrane protein</topology>
    </subcellularLocation>
</comment>
<dbReference type="Pfam" id="PF06271">
    <property type="entry name" value="RDD"/>
    <property type="match status" value="1"/>
</dbReference>
<keyword evidence="5 7" id="KW-0472">Membrane</keyword>
<protein>
    <recommendedName>
        <fullName evidence="8">FHA domain-containing protein</fullName>
    </recommendedName>
</protein>
<dbReference type="InterPro" id="IPR000253">
    <property type="entry name" value="FHA_dom"/>
</dbReference>
<evidence type="ECO:0000256" key="3">
    <source>
        <dbReference type="ARBA" id="ARBA00022692"/>
    </source>
</evidence>
<accession>A0A511Z0E3</accession>
<dbReference type="InterPro" id="IPR010432">
    <property type="entry name" value="RDD"/>
</dbReference>
<proteinExistence type="predicted"/>
<comment type="caution">
    <text evidence="9">The sequence shown here is derived from an EMBL/GenBank/DDBJ whole genome shotgun (WGS) entry which is preliminary data.</text>
</comment>
<dbReference type="SUPFAM" id="SSF49879">
    <property type="entry name" value="SMAD/FHA domain"/>
    <property type="match status" value="1"/>
</dbReference>
<feature type="transmembrane region" description="Helical" evidence="7">
    <location>
        <begin position="149"/>
        <end position="168"/>
    </location>
</feature>
<dbReference type="CDD" id="cd00060">
    <property type="entry name" value="FHA"/>
    <property type="match status" value="1"/>
</dbReference>
<dbReference type="Proteomes" id="UP000321484">
    <property type="component" value="Unassembled WGS sequence"/>
</dbReference>
<dbReference type="Pfam" id="PF00498">
    <property type="entry name" value="FHA"/>
    <property type="match status" value="1"/>
</dbReference>
<dbReference type="Gene3D" id="2.60.200.20">
    <property type="match status" value="1"/>
</dbReference>
<dbReference type="GO" id="GO:0016020">
    <property type="term" value="C:membrane"/>
    <property type="evidence" value="ECO:0007669"/>
    <property type="project" value="UniProtKB-SubCell"/>
</dbReference>
<keyword evidence="10" id="KW-1185">Reference proteome</keyword>
<dbReference type="PROSITE" id="PS50006">
    <property type="entry name" value="FHA_DOMAIN"/>
    <property type="match status" value="1"/>
</dbReference>
<evidence type="ECO:0000256" key="5">
    <source>
        <dbReference type="ARBA" id="ARBA00023136"/>
    </source>
</evidence>